<dbReference type="Proteomes" id="UP000197277">
    <property type="component" value="Unassembled WGS sequence"/>
</dbReference>
<reference evidence="1 2" key="1">
    <citation type="submission" date="2017-06" db="EMBL/GenBank/DDBJ databases">
        <title>Hymenobacter amundsenii sp. nov. isolated from regoliths in Antarctica.</title>
        <authorList>
            <person name="Sedlacek I."/>
            <person name="Kralova S."/>
            <person name="Pantucek R."/>
            <person name="Svec P."/>
            <person name="Holochova P."/>
            <person name="Stankova E."/>
            <person name="Vrbovska V."/>
            <person name="Busse H.-J."/>
        </authorList>
    </citation>
    <scope>NUCLEOTIDE SEQUENCE [LARGE SCALE GENOMIC DNA]</scope>
    <source>
        <strain evidence="1 2">CCM 8682</strain>
    </source>
</reference>
<sequence>MSSPAASPDSFLEKTTAQLQYLTQHPELYHEAVVAEAGRELRRRGALIPDSVATAANAPDAAADVAYQADEPASGRRWWPAAAAGLVALAGLGWWSLRDTPTTTPTAPARQEPIVLEAVKAHQLPDFEQKAAGQVAQTRRLLPAADRADTTAAGRYARMARRYWLAENTAAYLTAQALGDSVTAVFPGQVTIALERIDWFMGAKAYNQHLTPTMEDRLTLMQQGLTLRRIVLENFKTRYERFGEVYSDRDQKRGDFEAADIGNELLGQPSKRAPMKGNITEL</sequence>
<organism evidence="1 2">
    <name type="scientific">Hymenobacter amundsenii</name>
    <dbReference type="NCBI Taxonomy" id="2006685"/>
    <lineage>
        <taxon>Bacteria</taxon>
        <taxon>Pseudomonadati</taxon>
        <taxon>Bacteroidota</taxon>
        <taxon>Cytophagia</taxon>
        <taxon>Cytophagales</taxon>
        <taxon>Hymenobacteraceae</taxon>
        <taxon>Hymenobacter</taxon>
    </lineage>
</organism>
<dbReference type="AlphaFoldDB" id="A0A2D0AFQ8"/>
<keyword evidence="2" id="KW-1185">Reference proteome</keyword>
<comment type="caution">
    <text evidence="1">The sequence shown here is derived from an EMBL/GenBank/DDBJ whole genome shotgun (WGS) entry which is preliminary data.</text>
</comment>
<evidence type="ECO:0000313" key="1">
    <source>
        <dbReference type="EMBL" id="OWP63189.1"/>
    </source>
</evidence>
<protein>
    <submittedName>
        <fullName evidence="1">Uncharacterized protein</fullName>
    </submittedName>
</protein>
<dbReference type="EMBL" id="NIRR01000014">
    <property type="protein sequence ID" value="OWP63189.1"/>
    <property type="molecule type" value="Genomic_DNA"/>
</dbReference>
<evidence type="ECO:0000313" key="2">
    <source>
        <dbReference type="Proteomes" id="UP000197277"/>
    </source>
</evidence>
<name>A0A2D0AFQ8_9BACT</name>
<accession>A0A2D0AFQ8</accession>
<proteinExistence type="predicted"/>
<gene>
    <name evidence="1" type="ORF">CDA63_10050</name>
</gene>
<dbReference type="RefSeq" id="WP_088464326.1">
    <property type="nucleotide sequence ID" value="NZ_NIRR01000014.1"/>
</dbReference>
<dbReference type="OrthoDB" id="875567at2"/>